<dbReference type="GO" id="GO:0042277">
    <property type="term" value="F:peptide binding"/>
    <property type="evidence" value="ECO:0007669"/>
    <property type="project" value="TreeGrafter"/>
</dbReference>
<dbReference type="SUPFAM" id="SSF55486">
    <property type="entry name" value="Metalloproteases ('zincins'), catalytic domain"/>
    <property type="match status" value="1"/>
</dbReference>
<dbReference type="PANTHER" id="PTHR11533:SF174">
    <property type="entry name" value="PUROMYCIN-SENSITIVE AMINOPEPTIDASE-RELATED"/>
    <property type="match status" value="1"/>
</dbReference>
<dbReference type="GO" id="GO:0008270">
    <property type="term" value="F:zinc ion binding"/>
    <property type="evidence" value="ECO:0007669"/>
    <property type="project" value="InterPro"/>
</dbReference>
<dbReference type="Proteomes" id="UP000044602">
    <property type="component" value="Unassembled WGS sequence"/>
</dbReference>
<name>A0A0G4MA07_VERLO</name>
<dbReference type="Gene3D" id="1.25.50.20">
    <property type="match status" value="1"/>
</dbReference>
<feature type="non-terminal residue" evidence="4">
    <location>
        <position position="333"/>
    </location>
</feature>
<dbReference type="STRING" id="100787.A0A0G4MA07"/>
<dbReference type="InterPro" id="IPR050344">
    <property type="entry name" value="Peptidase_M1_aminopeptidases"/>
</dbReference>
<dbReference type="InterPro" id="IPR024571">
    <property type="entry name" value="ERAP1-like_C_dom"/>
</dbReference>
<dbReference type="InterPro" id="IPR014782">
    <property type="entry name" value="Peptidase_M1_dom"/>
</dbReference>
<dbReference type="Gene3D" id="1.10.390.10">
    <property type="entry name" value="Neutral Protease Domain 2"/>
    <property type="match status" value="1"/>
</dbReference>
<sequence>MLSDYLGEEVFMEGVRKYLKRHMYGNASTEQLWEALSEVSGKDVATIMGPWTRHVGYPVVSVTENGSDVRLEQHRFLTTGDVKPEDDQVLYPVFLNLRTKDGVDGDLTLKSRDSSFKLGEAGEFFKINANSAGFYRTQYTSERLEKLGNAADKLTVQDRVGLVADASALATSGYQKTSASLGLFRALSSAGESEFLVWDQILSRLGSIRMAWIEDQHIVDAIMKFQQEITSPLVDKLGWEFSSTDGHVEQQFKALVFGAAGMSGNKQVIAAAQDMFKNCTANSLHSHLPVYTNIHRIRRDIISIVEDYLSLEQLRDVRINIAVVRPLVDKFLT</sequence>
<dbReference type="AlphaFoldDB" id="A0A0G4MA07"/>
<dbReference type="GO" id="GO:0005737">
    <property type="term" value="C:cytoplasm"/>
    <property type="evidence" value="ECO:0007669"/>
    <property type="project" value="TreeGrafter"/>
</dbReference>
<dbReference type="GO" id="GO:0006508">
    <property type="term" value="P:proteolysis"/>
    <property type="evidence" value="ECO:0007669"/>
    <property type="project" value="TreeGrafter"/>
</dbReference>
<evidence type="ECO:0000313" key="5">
    <source>
        <dbReference type="Proteomes" id="UP000044602"/>
    </source>
</evidence>
<evidence type="ECO:0000259" key="3">
    <source>
        <dbReference type="Pfam" id="PF11838"/>
    </source>
</evidence>
<feature type="domain" description="ERAP1-like C-terminal" evidence="3">
    <location>
        <begin position="124"/>
        <end position="285"/>
    </location>
</feature>
<dbReference type="PANTHER" id="PTHR11533">
    <property type="entry name" value="PROTEASE M1 ZINC METALLOPROTEASE"/>
    <property type="match status" value="1"/>
</dbReference>
<dbReference type="Pfam" id="PF11838">
    <property type="entry name" value="ERAP1_C"/>
    <property type="match status" value="1"/>
</dbReference>
<dbReference type="Gene3D" id="2.60.40.1910">
    <property type="match status" value="1"/>
</dbReference>
<dbReference type="FunFam" id="2.60.40.1910:FF:000004">
    <property type="entry name" value="Aminopeptidase"/>
    <property type="match status" value="1"/>
</dbReference>
<dbReference type="GO" id="GO:0043171">
    <property type="term" value="P:peptide catabolic process"/>
    <property type="evidence" value="ECO:0007669"/>
    <property type="project" value="TreeGrafter"/>
</dbReference>
<reference evidence="4 5" key="1">
    <citation type="submission" date="2015-05" db="EMBL/GenBank/DDBJ databases">
        <authorList>
            <person name="Wang D.B."/>
            <person name="Wang M."/>
        </authorList>
    </citation>
    <scope>NUCLEOTIDE SEQUENCE [LARGE SCALE GENOMIC DNA]</scope>
    <source>
        <strain evidence="4">VL1</strain>
    </source>
</reference>
<dbReference type="Pfam" id="PF01433">
    <property type="entry name" value="Peptidase_M1"/>
    <property type="match status" value="1"/>
</dbReference>
<dbReference type="GO" id="GO:0070006">
    <property type="term" value="F:metalloaminopeptidase activity"/>
    <property type="evidence" value="ECO:0007669"/>
    <property type="project" value="TreeGrafter"/>
</dbReference>
<comment type="similarity">
    <text evidence="1">Belongs to the peptidase M1 family.</text>
</comment>
<evidence type="ECO:0000313" key="4">
    <source>
        <dbReference type="EMBL" id="CRK31122.1"/>
    </source>
</evidence>
<organism evidence="4 5">
    <name type="scientific">Verticillium longisporum</name>
    <name type="common">Verticillium dahliae var. longisporum</name>
    <dbReference type="NCBI Taxonomy" id="100787"/>
    <lineage>
        <taxon>Eukaryota</taxon>
        <taxon>Fungi</taxon>
        <taxon>Dikarya</taxon>
        <taxon>Ascomycota</taxon>
        <taxon>Pezizomycotina</taxon>
        <taxon>Sordariomycetes</taxon>
        <taxon>Hypocreomycetidae</taxon>
        <taxon>Glomerellales</taxon>
        <taxon>Plectosphaerellaceae</taxon>
        <taxon>Verticillium</taxon>
    </lineage>
</organism>
<keyword evidence="5" id="KW-1185">Reference proteome</keyword>
<evidence type="ECO:0000256" key="1">
    <source>
        <dbReference type="ARBA" id="ARBA00010136"/>
    </source>
</evidence>
<proteinExistence type="inferred from homology"/>
<evidence type="ECO:0008006" key="6">
    <source>
        <dbReference type="Google" id="ProtNLM"/>
    </source>
</evidence>
<protein>
    <recommendedName>
        <fullName evidence="6">Peptidase M1 membrane alanine aminopeptidase domain-containing protein</fullName>
    </recommendedName>
</protein>
<evidence type="ECO:0000259" key="2">
    <source>
        <dbReference type="Pfam" id="PF01433"/>
    </source>
</evidence>
<dbReference type="InterPro" id="IPR027268">
    <property type="entry name" value="Peptidase_M4/M1_CTD_sf"/>
</dbReference>
<dbReference type="GO" id="GO:0016020">
    <property type="term" value="C:membrane"/>
    <property type="evidence" value="ECO:0007669"/>
    <property type="project" value="TreeGrafter"/>
</dbReference>
<feature type="domain" description="Peptidase M1 membrane alanine aminopeptidase" evidence="2">
    <location>
        <begin position="1"/>
        <end position="51"/>
    </location>
</feature>
<dbReference type="EMBL" id="CVQH01021629">
    <property type="protein sequence ID" value="CRK31122.1"/>
    <property type="molecule type" value="Genomic_DNA"/>
</dbReference>
<gene>
    <name evidence="4" type="ORF">BN1708_015905</name>
</gene>
<accession>A0A0G4MA07</accession>